<feature type="non-terminal residue" evidence="2">
    <location>
        <position position="153"/>
    </location>
</feature>
<comment type="caution">
    <text evidence="2">The sequence shown here is derived from an EMBL/GenBank/DDBJ whole genome shotgun (WGS) entry which is preliminary data.</text>
</comment>
<dbReference type="EMBL" id="BART01027154">
    <property type="protein sequence ID" value="GAG90671.1"/>
    <property type="molecule type" value="Genomic_DNA"/>
</dbReference>
<dbReference type="AlphaFoldDB" id="X1D2F2"/>
<sequence length="153" mass="16319">MSVDFAASDYGFTLLTAPDGKVTATAITTGDGDDPWLTPSPDDYDVSGDSRTLQTKSGGLDYAFSDVNQSRASSGGGKYYFEMFIDDLTNITALAQFAVTSPAESFGTIAGGIQSSAISNPQDVKTAGLYCMALVLPFFTAWRGRYYYYANNA</sequence>
<accession>X1D2F2</accession>
<name>X1D2F2_9ZZZZ</name>
<evidence type="ECO:0000256" key="1">
    <source>
        <dbReference type="SAM" id="MobiDB-lite"/>
    </source>
</evidence>
<proteinExistence type="predicted"/>
<organism evidence="2">
    <name type="scientific">marine sediment metagenome</name>
    <dbReference type="NCBI Taxonomy" id="412755"/>
    <lineage>
        <taxon>unclassified sequences</taxon>
        <taxon>metagenomes</taxon>
        <taxon>ecological metagenomes</taxon>
    </lineage>
</organism>
<gene>
    <name evidence="2" type="ORF">S01H4_48214</name>
</gene>
<feature type="region of interest" description="Disordered" evidence="1">
    <location>
        <begin position="29"/>
        <end position="50"/>
    </location>
</feature>
<protein>
    <submittedName>
        <fullName evidence="2">Uncharacterized protein</fullName>
    </submittedName>
</protein>
<evidence type="ECO:0000313" key="2">
    <source>
        <dbReference type="EMBL" id="GAG90671.1"/>
    </source>
</evidence>
<reference evidence="2" key="1">
    <citation type="journal article" date="2014" name="Front. Microbiol.">
        <title>High frequency of phylogenetically diverse reductive dehalogenase-homologous genes in deep subseafloor sedimentary metagenomes.</title>
        <authorList>
            <person name="Kawai M."/>
            <person name="Futagami T."/>
            <person name="Toyoda A."/>
            <person name="Takaki Y."/>
            <person name="Nishi S."/>
            <person name="Hori S."/>
            <person name="Arai W."/>
            <person name="Tsubouchi T."/>
            <person name="Morono Y."/>
            <person name="Uchiyama I."/>
            <person name="Ito T."/>
            <person name="Fujiyama A."/>
            <person name="Inagaki F."/>
            <person name="Takami H."/>
        </authorList>
    </citation>
    <scope>NUCLEOTIDE SEQUENCE</scope>
    <source>
        <strain evidence="2">Expedition CK06-06</strain>
    </source>
</reference>